<comment type="catalytic activity">
    <reaction evidence="12 14">
        <text>5-amino-6-(5-phospho-D-ribitylamino)uracil + NADP(+) = 5-amino-6-(5-phospho-D-ribosylamino)uracil + NADPH + H(+)</text>
        <dbReference type="Rhea" id="RHEA:17845"/>
        <dbReference type="ChEBI" id="CHEBI:15378"/>
        <dbReference type="ChEBI" id="CHEBI:57783"/>
        <dbReference type="ChEBI" id="CHEBI:58349"/>
        <dbReference type="ChEBI" id="CHEBI:58421"/>
        <dbReference type="ChEBI" id="CHEBI:58453"/>
        <dbReference type="EC" id="1.1.1.193"/>
    </reaction>
</comment>
<evidence type="ECO:0000256" key="11">
    <source>
        <dbReference type="ARBA" id="ARBA00023268"/>
    </source>
</evidence>
<dbReference type="InterPro" id="IPR004794">
    <property type="entry name" value="Eubact_RibD"/>
</dbReference>
<feature type="binding site" evidence="16">
    <location>
        <begin position="263"/>
        <end position="269"/>
    </location>
    <ligand>
        <name>NADP(+)</name>
        <dbReference type="ChEBI" id="CHEBI:58349"/>
    </ligand>
</feature>
<dbReference type="EC" id="1.1.1.193" evidence="14"/>
<keyword evidence="6 14" id="KW-0686">Riboflavin biosynthesis</keyword>
<evidence type="ECO:0000256" key="2">
    <source>
        <dbReference type="ARBA" id="ARBA00004882"/>
    </source>
</evidence>
<comment type="caution">
    <text evidence="19">The sequence shown here is derived from an EMBL/GenBank/DDBJ whole genome shotgun (WGS) entry which is preliminary data.</text>
</comment>
<evidence type="ECO:0000256" key="5">
    <source>
        <dbReference type="ARBA" id="ARBA00007417"/>
    </source>
</evidence>
<feature type="binding site" evidence="16">
    <location>
        <position position="162"/>
    </location>
    <ligand>
        <name>substrate</name>
    </ligand>
</feature>
<dbReference type="SUPFAM" id="SSF53597">
    <property type="entry name" value="Dihydrofolate reductase-like"/>
    <property type="match status" value="1"/>
</dbReference>
<keyword evidence="14" id="KW-0378">Hydrolase</keyword>
<evidence type="ECO:0000256" key="6">
    <source>
        <dbReference type="ARBA" id="ARBA00022619"/>
    </source>
</evidence>
<feature type="domain" description="CMP/dCMP-type deaminase" evidence="18">
    <location>
        <begin position="1"/>
        <end position="109"/>
    </location>
</feature>
<reference evidence="20" key="1">
    <citation type="submission" date="2017-03" db="EMBL/GenBank/DDBJ databases">
        <authorList>
            <person name="Lund M.B."/>
        </authorList>
    </citation>
    <scope>NUCLEOTIDE SEQUENCE [LARGE SCALE GENOMIC DNA]</scope>
</reference>
<dbReference type="AlphaFoldDB" id="A0A2A6FT07"/>
<dbReference type="PIRSF" id="PIRSF006769">
    <property type="entry name" value="RibD"/>
    <property type="match status" value="1"/>
</dbReference>
<dbReference type="InterPro" id="IPR050765">
    <property type="entry name" value="Riboflavin_Biosynth_HTPR"/>
</dbReference>
<feature type="binding site" evidence="16">
    <location>
        <position position="190"/>
    </location>
    <ligand>
        <name>NADP(+)</name>
        <dbReference type="ChEBI" id="CHEBI:58349"/>
    </ligand>
</feature>
<comment type="function">
    <text evidence="1 14">Converts 2,5-diamino-6-(ribosylamino)-4(3h)-pyrimidinone 5'-phosphate into 5-amino-6-(ribosylamino)-2,4(1h,3h)-pyrimidinedione 5'-phosphate.</text>
</comment>
<feature type="binding site" evidence="16">
    <location>
        <position position="201"/>
    </location>
    <ligand>
        <name>substrate</name>
    </ligand>
</feature>
<dbReference type="GO" id="GO:0009231">
    <property type="term" value="P:riboflavin biosynthetic process"/>
    <property type="evidence" value="ECO:0007669"/>
    <property type="project" value="UniProtKB-UniPathway"/>
</dbReference>
<comment type="pathway">
    <text evidence="3 14">Cofactor biosynthesis; riboflavin biosynthesis; 5-amino-6-(D-ribitylamino)uracil from GTP: step 3/4.</text>
</comment>
<dbReference type="InterPro" id="IPR002734">
    <property type="entry name" value="RibDG_C"/>
</dbReference>
<dbReference type="GO" id="GO:0008703">
    <property type="term" value="F:5-amino-6-(5-phosphoribosylamino)uracil reductase activity"/>
    <property type="evidence" value="ECO:0007669"/>
    <property type="project" value="UniProtKB-EC"/>
</dbReference>
<dbReference type="GO" id="GO:0008270">
    <property type="term" value="F:zinc ion binding"/>
    <property type="evidence" value="ECO:0007669"/>
    <property type="project" value="InterPro"/>
</dbReference>
<evidence type="ECO:0000313" key="20">
    <source>
        <dbReference type="Proteomes" id="UP000219994"/>
    </source>
</evidence>
<feature type="binding site" evidence="16">
    <location>
        <position position="198"/>
    </location>
    <ligand>
        <name>substrate</name>
    </ligand>
</feature>
<comment type="similarity">
    <text evidence="4 14">In the N-terminal section; belongs to the cytidine and deoxycytidylate deaminase family.</text>
</comment>
<evidence type="ECO:0000256" key="1">
    <source>
        <dbReference type="ARBA" id="ARBA00002151"/>
    </source>
</evidence>
<name>A0A2A6FT07_9MICO</name>
<evidence type="ECO:0000256" key="14">
    <source>
        <dbReference type="PIRNR" id="PIRNR006769"/>
    </source>
</evidence>
<evidence type="ECO:0000256" key="12">
    <source>
        <dbReference type="ARBA" id="ARBA00049861"/>
    </source>
</evidence>
<evidence type="ECO:0000256" key="3">
    <source>
        <dbReference type="ARBA" id="ARBA00004910"/>
    </source>
</evidence>
<evidence type="ECO:0000256" key="4">
    <source>
        <dbReference type="ARBA" id="ARBA00005259"/>
    </source>
</evidence>
<sequence length="348" mass="36172">MRRALTLAARGPARSENPQVGCVVLSPLGETLAEGWHRGVGTAHAEADALAHLAPGAAAGSTVVVTLEPCNHTGRTGPCTEALSAAGVARVVYASDDPSPNAAGGAARLRAAGVEVIGGVLREEAQTLLGEWLFAAQHGRPRVTLKWAMSIDARAAAADGTSQWITGNTARTDGHRRRGQHDAIAVGIGTILADDPALTARDERGALLDEQPIPVVFGTRTVPANAAVTRHPHRPVTMTGHDLLSDMSELKARGIRSLYVEGGPRLQTAFLRAGVVDEVLVYIAPLLLGGPNLAIGDLGPTTLDEAFALEFVRVERIGTDVLLIAHPRSAAIGSSPDIPTTGPARKGR</sequence>
<feature type="binding site" evidence="16">
    <location>
        <position position="261"/>
    </location>
    <ligand>
        <name>substrate</name>
    </ligand>
</feature>
<dbReference type="SUPFAM" id="SSF53927">
    <property type="entry name" value="Cytidine deaminase-like"/>
    <property type="match status" value="1"/>
</dbReference>
<dbReference type="InterPro" id="IPR016192">
    <property type="entry name" value="APOBEC/CMP_deaminase_Zn-bd"/>
</dbReference>
<dbReference type="UniPathway" id="UPA00275">
    <property type="reaction ID" value="UER00401"/>
</dbReference>
<evidence type="ECO:0000256" key="15">
    <source>
        <dbReference type="PIRSR" id="PIRSR006769-1"/>
    </source>
</evidence>
<dbReference type="CDD" id="cd01284">
    <property type="entry name" value="Riboflavin_deaminase-reductase"/>
    <property type="match status" value="1"/>
</dbReference>
<evidence type="ECO:0000256" key="17">
    <source>
        <dbReference type="PIRSR" id="PIRSR006769-3"/>
    </source>
</evidence>
<comment type="similarity">
    <text evidence="5 14">In the C-terminal section; belongs to the HTP reductase family.</text>
</comment>
<evidence type="ECO:0000256" key="9">
    <source>
        <dbReference type="ARBA" id="ARBA00022857"/>
    </source>
</evidence>
<dbReference type="NCBIfam" id="TIGR00326">
    <property type="entry name" value="eubact_ribD"/>
    <property type="match status" value="1"/>
</dbReference>
<keyword evidence="10 14" id="KW-0560">Oxidoreductase</keyword>
<dbReference type="Proteomes" id="UP000219994">
    <property type="component" value="Unassembled WGS sequence"/>
</dbReference>
<dbReference type="EMBL" id="NAEP01000028">
    <property type="protein sequence ID" value="PDQ35820.1"/>
    <property type="molecule type" value="Genomic_DNA"/>
</dbReference>
<dbReference type="InterPro" id="IPR024072">
    <property type="entry name" value="DHFR-like_dom_sf"/>
</dbReference>
<keyword evidence="9 14" id="KW-0521">NADP</keyword>
<evidence type="ECO:0000256" key="10">
    <source>
        <dbReference type="ARBA" id="ARBA00023002"/>
    </source>
</evidence>
<dbReference type="PROSITE" id="PS00903">
    <property type="entry name" value="CYT_DCMP_DEAMINASES_1"/>
    <property type="match status" value="1"/>
</dbReference>
<dbReference type="InterPro" id="IPR002125">
    <property type="entry name" value="CMP_dCMP_dom"/>
</dbReference>
<dbReference type="Gene3D" id="3.40.430.10">
    <property type="entry name" value="Dihydrofolate Reductase, subunit A"/>
    <property type="match status" value="2"/>
</dbReference>
<dbReference type="InterPro" id="IPR016193">
    <property type="entry name" value="Cytidine_deaminase-like"/>
</dbReference>
<accession>A0A2A6FT07</accession>
<dbReference type="PROSITE" id="PS51747">
    <property type="entry name" value="CYT_DCMP_DEAMINASES_2"/>
    <property type="match status" value="1"/>
</dbReference>
<feature type="binding site" evidence="17">
    <location>
        <position position="44"/>
    </location>
    <ligand>
        <name>Zn(2+)</name>
        <dbReference type="ChEBI" id="CHEBI:29105"/>
        <note>catalytic</note>
    </ligand>
</feature>
<keyword evidence="11" id="KW-0511">Multifunctional enzyme</keyword>
<evidence type="ECO:0000256" key="8">
    <source>
        <dbReference type="ARBA" id="ARBA00022833"/>
    </source>
</evidence>
<feature type="binding site" evidence="16">
    <location>
        <position position="178"/>
    </location>
    <ligand>
        <name>substrate</name>
    </ligand>
</feature>
<dbReference type="EC" id="3.5.4.26" evidence="14"/>
<evidence type="ECO:0000256" key="16">
    <source>
        <dbReference type="PIRSR" id="PIRSR006769-2"/>
    </source>
</evidence>
<protein>
    <recommendedName>
        <fullName evidence="14">Riboflavin biosynthesis protein RibD</fullName>
    </recommendedName>
    <domain>
        <recommendedName>
            <fullName evidence="14">Diaminohydroxyphosphoribosylaminopyrimidine deaminase</fullName>
            <shortName evidence="14">DRAP deaminase</shortName>
            <ecNumber evidence="14">3.5.4.26</ecNumber>
        </recommendedName>
        <alternativeName>
            <fullName evidence="14">Riboflavin-specific deaminase</fullName>
        </alternativeName>
    </domain>
    <domain>
        <recommendedName>
            <fullName evidence="14">5-amino-6-(5-phosphoribosylamino)uracil reductase</fullName>
            <ecNumber evidence="14">1.1.1.193</ecNumber>
        </recommendedName>
        <alternativeName>
            <fullName evidence="14">HTP reductase</fullName>
        </alternativeName>
    </domain>
</protein>
<feature type="binding site" evidence="17">
    <location>
        <position position="79"/>
    </location>
    <ligand>
        <name>Zn(2+)</name>
        <dbReference type="ChEBI" id="CHEBI:29105"/>
        <note>catalytic</note>
    </ligand>
</feature>
<comment type="pathway">
    <text evidence="2 14">Cofactor biosynthesis; riboflavin biosynthesis; 5-amino-6-(D-ribitylamino)uracil from GTP: step 2/4.</text>
</comment>
<dbReference type="PANTHER" id="PTHR38011:SF7">
    <property type="entry name" value="2,5-DIAMINO-6-RIBOSYLAMINO-4(3H)-PYRIMIDINONE 5'-PHOSPHATE REDUCTASE"/>
    <property type="match status" value="1"/>
</dbReference>
<evidence type="ECO:0000256" key="7">
    <source>
        <dbReference type="ARBA" id="ARBA00022723"/>
    </source>
</evidence>
<feature type="binding site" evidence="16">
    <location>
        <position position="194"/>
    </location>
    <ligand>
        <name>NADP(+)</name>
        <dbReference type="ChEBI" id="CHEBI:58349"/>
    </ligand>
</feature>
<proteinExistence type="inferred from homology"/>
<dbReference type="GO" id="GO:0008835">
    <property type="term" value="F:diaminohydroxyphosphoribosylaminopyrimidine deaminase activity"/>
    <property type="evidence" value="ECO:0007669"/>
    <property type="project" value="UniProtKB-EC"/>
</dbReference>
<dbReference type="PANTHER" id="PTHR38011">
    <property type="entry name" value="DIHYDROFOLATE REDUCTASE FAMILY PROTEIN (AFU_ORTHOLOGUE AFUA_8G06820)"/>
    <property type="match status" value="1"/>
</dbReference>
<dbReference type="Pfam" id="PF00383">
    <property type="entry name" value="dCMP_cyt_deam_1"/>
    <property type="match status" value="1"/>
</dbReference>
<gene>
    <name evidence="19" type="ORF">B5766_04500</name>
</gene>
<evidence type="ECO:0000256" key="13">
    <source>
        <dbReference type="ARBA" id="ARBA00049886"/>
    </source>
</evidence>
<feature type="active site" description="Proton donor" evidence="15">
    <location>
        <position position="46"/>
    </location>
</feature>
<comment type="cofactor">
    <cofactor evidence="14 17">
        <name>Zn(2+)</name>
        <dbReference type="ChEBI" id="CHEBI:29105"/>
    </cofactor>
    <text evidence="14 17">Binds 1 zinc ion.</text>
</comment>
<feature type="binding site" evidence="16">
    <location>
        <position position="219"/>
    </location>
    <ligand>
        <name>NADP(+)</name>
        <dbReference type="ChEBI" id="CHEBI:58349"/>
    </ligand>
</feature>
<dbReference type="Gene3D" id="3.40.140.10">
    <property type="entry name" value="Cytidine Deaminase, domain 2"/>
    <property type="match status" value="1"/>
</dbReference>
<comment type="catalytic activity">
    <reaction evidence="13 14">
        <text>2,5-diamino-6-hydroxy-4-(5-phosphoribosylamino)-pyrimidine + H2O + H(+) = 5-amino-6-(5-phospho-D-ribosylamino)uracil + NH4(+)</text>
        <dbReference type="Rhea" id="RHEA:21868"/>
        <dbReference type="ChEBI" id="CHEBI:15377"/>
        <dbReference type="ChEBI" id="CHEBI:15378"/>
        <dbReference type="ChEBI" id="CHEBI:28938"/>
        <dbReference type="ChEBI" id="CHEBI:58453"/>
        <dbReference type="ChEBI" id="CHEBI:58614"/>
        <dbReference type="EC" id="3.5.4.26"/>
    </reaction>
</comment>
<dbReference type="Pfam" id="PF01872">
    <property type="entry name" value="RibD_C"/>
    <property type="match status" value="1"/>
</dbReference>
<keyword evidence="8 14" id="KW-0862">Zinc</keyword>
<organism evidence="19 20">
    <name type="scientific">Candidatus Lumbricidiphila eiseniae</name>
    <dbReference type="NCBI Taxonomy" id="1969409"/>
    <lineage>
        <taxon>Bacteria</taxon>
        <taxon>Bacillati</taxon>
        <taxon>Actinomycetota</taxon>
        <taxon>Actinomycetes</taxon>
        <taxon>Micrococcales</taxon>
        <taxon>Microbacteriaceae</taxon>
        <taxon>Candidatus Lumbricidiphila</taxon>
    </lineage>
</organism>
<feature type="binding site" evidence="16">
    <location>
        <position position="148"/>
    </location>
    <ligand>
        <name>NADP(+)</name>
        <dbReference type="ChEBI" id="CHEBI:58349"/>
    </ligand>
</feature>
<evidence type="ECO:0000259" key="18">
    <source>
        <dbReference type="PROSITE" id="PS51747"/>
    </source>
</evidence>
<evidence type="ECO:0000313" key="19">
    <source>
        <dbReference type="EMBL" id="PDQ35820.1"/>
    </source>
</evidence>
<feature type="binding site" evidence="16">
    <location>
        <position position="164"/>
    </location>
    <ligand>
        <name>NADP(+)</name>
        <dbReference type="ChEBI" id="CHEBI:58349"/>
    </ligand>
</feature>
<feature type="binding site" evidence="17">
    <location>
        <position position="70"/>
    </location>
    <ligand>
        <name>Zn(2+)</name>
        <dbReference type="ChEBI" id="CHEBI:29105"/>
        <note>catalytic</note>
    </ligand>
</feature>
<keyword evidence="7 14" id="KW-0479">Metal-binding</keyword>